<dbReference type="PANTHER" id="PTHR40068:SF1">
    <property type="entry name" value="TRANSCRIPTION REPRESSOR NIAR-RELATED"/>
    <property type="match status" value="1"/>
</dbReference>
<gene>
    <name evidence="3" type="ORF">HMPREF1039_1041</name>
</gene>
<dbReference type="PANTHER" id="PTHR40068">
    <property type="entry name" value="TRANSCRIPTION REPRESSOR NIAR-RELATED"/>
    <property type="match status" value="1"/>
</dbReference>
<dbReference type="InterPro" id="IPR013196">
    <property type="entry name" value="HTH_11"/>
</dbReference>
<proteinExistence type="predicted"/>
<keyword evidence="4" id="KW-1185">Reference proteome</keyword>
<evidence type="ECO:0000313" key="4">
    <source>
        <dbReference type="Proteomes" id="UP000004018"/>
    </source>
</evidence>
<dbReference type="InterPro" id="IPR035922">
    <property type="entry name" value="3H_dom_sf"/>
</dbReference>
<feature type="domain" description="Helix-turn-helix type 11" evidence="2">
    <location>
        <begin position="6"/>
        <end position="59"/>
    </location>
</feature>
<dbReference type="Proteomes" id="UP000004018">
    <property type="component" value="Unassembled WGS sequence"/>
</dbReference>
<dbReference type="InterPro" id="IPR026043">
    <property type="entry name" value="NadR"/>
</dbReference>
<dbReference type="Gene3D" id="3.30.1340.20">
    <property type="entry name" value="3H domain"/>
    <property type="match status" value="1"/>
</dbReference>
<dbReference type="SUPFAM" id="SSF46785">
    <property type="entry name" value="Winged helix' DNA-binding domain"/>
    <property type="match status" value="1"/>
</dbReference>
<dbReference type="Pfam" id="PF08279">
    <property type="entry name" value="HTH_11"/>
    <property type="match status" value="1"/>
</dbReference>
<evidence type="ECO:0000313" key="3">
    <source>
        <dbReference type="EMBL" id="EGL40902.1"/>
    </source>
</evidence>
<dbReference type="InterPro" id="IPR036390">
    <property type="entry name" value="WH_DNA-bd_sf"/>
</dbReference>
<organism evidence="3 4">
    <name type="scientific">Megasphaera lornae</name>
    <dbReference type="NCBI Taxonomy" id="1000568"/>
    <lineage>
        <taxon>Bacteria</taxon>
        <taxon>Bacillati</taxon>
        <taxon>Bacillota</taxon>
        <taxon>Negativicutes</taxon>
        <taxon>Veillonellales</taxon>
        <taxon>Veillonellaceae</taxon>
        <taxon>Megasphaera</taxon>
    </lineage>
</organism>
<evidence type="ECO:0000259" key="2">
    <source>
        <dbReference type="Pfam" id="PF08279"/>
    </source>
</evidence>
<dbReference type="InterPro" id="IPR004173">
    <property type="entry name" value="3H_domain"/>
</dbReference>
<accession>A0ABN0D237</accession>
<dbReference type="Gene3D" id="1.10.10.10">
    <property type="entry name" value="Winged helix-like DNA-binding domain superfamily/Winged helix DNA-binding domain"/>
    <property type="match status" value="1"/>
</dbReference>
<evidence type="ECO:0000259" key="1">
    <source>
        <dbReference type="Pfam" id="PF02829"/>
    </source>
</evidence>
<comment type="caution">
    <text evidence="3">The sequence shown here is derived from an EMBL/GenBank/DDBJ whole genome shotgun (WGS) entry which is preliminary data.</text>
</comment>
<name>A0ABN0D237_9FIRM</name>
<protein>
    <submittedName>
        <fullName evidence="3">HTH domain protein</fullName>
    </submittedName>
</protein>
<reference evidence="3 4" key="1">
    <citation type="submission" date="2011-04" db="EMBL/GenBank/DDBJ databases">
        <authorList>
            <person name="Harkins D.M."/>
            <person name="Madupu R."/>
            <person name="Durkin A.S."/>
            <person name="Torralba M."/>
            <person name="Methe B."/>
            <person name="Sutton G.G."/>
            <person name="Nelson K.E."/>
        </authorList>
    </citation>
    <scope>NUCLEOTIDE SEQUENCE [LARGE SCALE GENOMIC DNA]</scope>
    <source>
        <strain evidence="3 4">UPII 199-6</strain>
    </source>
</reference>
<dbReference type="RefSeq" id="WP_007390933.1">
    <property type="nucleotide sequence ID" value="NZ_AFIJ01000020.1"/>
</dbReference>
<dbReference type="EMBL" id="AFIJ01000020">
    <property type="protein sequence ID" value="EGL40902.1"/>
    <property type="molecule type" value="Genomic_DNA"/>
</dbReference>
<dbReference type="SUPFAM" id="SSF75500">
    <property type="entry name" value="Putative transcriptional regulator TM1602, C-terminal domain"/>
    <property type="match status" value="1"/>
</dbReference>
<feature type="domain" description="3H" evidence="1">
    <location>
        <begin position="72"/>
        <end position="168"/>
    </location>
</feature>
<dbReference type="Pfam" id="PF02829">
    <property type="entry name" value="3H"/>
    <property type="match status" value="1"/>
</dbReference>
<dbReference type="InterPro" id="IPR036388">
    <property type="entry name" value="WH-like_DNA-bd_sf"/>
</dbReference>
<sequence length="171" mass="19231">MDNAARRNEIINILSRSQKPVNGTVLSQRCAVSRQIIVGDIAILRAEGTEIISTPRGYQLLKVEEKGRRKIFVCRHGMDQMRAELEAIIDNGGIVENVVVEHEVYGTLEAKLNLRSRRDLQHYLSLMLESGAEMLCCLSGGVHTHAVRADTEEELEVIRQALEELKILYHG</sequence>
<dbReference type="PIRSF" id="PIRSF037847">
    <property type="entry name" value="NiaR"/>
    <property type="match status" value="1"/>
</dbReference>